<keyword evidence="6" id="KW-0677">Repeat</keyword>
<feature type="compositionally biased region" description="Basic residues" evidence="16">
    <location>
        <begin position="1198"/>
        <end position="1212"/>
    </location>
</feature>
<dbReference type="InterPro" id="IPR050603">
    <property type="entry name" value="MYST_HAT"/>
</dbReference>
<evidence type="ECO:0000256" key="2">
    <source>
        <dbReference type="ARBA" id="ARBA00010107"/>
    </source>
</evidence>
<evidence type="ECO:0000259" key="17">
    <source>
        <dbReference type="PROSITE" id="PS50016"/>
    </source>
</evidence>
<feature type="compositionally biased region" description="Pro residues" evidence="16">
    <location>
        <begin position="1229"/>
        <end position="1238"/>
    </location>
</feature>
<evidence type="ECO:0000256" key="10">
    <source>
        <dbReference type="ARBA" id="ARBA00022990"/>
    </source>
</evidence>
<dbReference type="InterPro" id="IPR011011">
    <property type="entry name" value="Znf_FYVE_PHD"/>
</dbReference>
<evidence type="ECO:0000256" key="4">
    <source>
        <dbReference type="ARBA" id="ARBA00022679"/>
    </source>
</evidence>
<keyword evidence="13" id="KW-0539">Nucleus</keyword>
<keyword evidence="9" id="KW-0156">Chromatin regulator</keyword>
<feature type="region of interest" description="Disordered" evidence="16">
    <location>
        <begin position="2114"/>
        <end position="2135"/>
    </location>
</feature>
<dbReference type="Gene3D" id="3.30.60.60">
    <property type="entry name" value="N-acetyl transferase-like"/>
    <property type="match status" value="1"/>
</dbReference>
<evidence type="ECO:0000259" key="18">
    <source>
        <dbReference type="PROSITE" id="PS51726"/>
    </source>
</evidence>
<dbReference type="PANTHER" id="PTHR10615">
    <property type="entry name" value="HISTONE ACETYLTRANSFERASE"/>
    <property type="match status" value="1"/>
</dbReference>
<dbReference type="PROSITE" id="PS50016">
    <property type="entry name" value="ZF_PHD_2"/>
    <property type="match status" value="1"/>
</dbReference>
<comment type="subcellular location">
    <subcellularLocation>
        <location evidence="1">Nucleus</location>
    </subcellularLocation>
</comment>
<comment type="caution">
    <text evidence="19">The sequence shown here is derived from an EMBL/GenBank/DDBJ whole genome shotgun (WGS) entry which is preliminary data.</text>
</comment>
<dbReference type="GO" id="GO:0070775">
    <property type="term" value="C:H3 histone acetyltransferase complex"/>
    <property type="evidence" value="ECO:0007669"/>
    <property type="project" value="UniProtKB-ARBA"/>
</dbReference>
<feature type="compositionally biased region" description="Low complexity" evidence="16">
    <location>
        <begin position="1184"/>
        <end position="1193"/>
    </location>
</feature>
<feature type="compositionally biased region" description="Polar residues" evidence="16">
    <location>
        <begin position="2287"/>
        <end position="2305"/>
    </location>
</feature>
<evidence type="ECO:0000256" key="12">
    <source>
        <dbReference type="ARBA" id="ARBA00023163"/>
    </source>
</evidence>
<feature type="region of interest" description="Disordered" evidence="16">
    <location>
        <begin position="1834"/>
        <end position="1857"/>
    </location>
</feature>
<feature type="region of interest" description="Disordered" evidence="16">
    <location>
        <begin position="1038"/>
        <end position="1282"/>
    </location>
</feature>
<dbReference type="InterPro" id="IPR016181">
    <property type="entry name" value="Acyl_CoA_acyltransferase"/>
</dbReference>
<dbReference type="FunFam" id="3.30.40.10:FF:000005">
    <property type="entry name" value="zinc finger protein isoform X1"/>
    <property type="match status" value="1"/>
</dbReference>
<dbReference type="EMBL" id="LUCH01000263">
    <property type="protein sequence ID" value="KAF5405632.1"/>
    <property type="molecule type" value="Genomic_DNA"/>
</dbReference>
<dbReference type="PANTHER" id="PTHR10615:SF217">
    <property type="entry name" value="HISTONE ACETYLTRANSFERASE"/>
    <property type="match status" value="1"/>
</dbReference>
<dbReference type="CDD" id="cd15526">
    <property type="entry name" value="PHD1_MOZ_d4"/>
    <property type="match status" value="1"/>
</dbReference>
<dbReference type="EC" id="2.3.1.48" evidence="3"/>
<keyword evidence="5" id="KW-0479">Metal-binding</keyword>
<gene>
    <name evidence="19" type="ORF">PHET_00992</name>
</gene>
<dbReference type="GO" id="GO:0006357">
    <property type="term" value="P:regulation of transcription by RNA polymerase II"/>
    <property type="evidence" value="ECO:0007669"/>
    <property type="project" value="TreeGrafter"/>
</dbReference>
<feature type="compositionally biased region" description="Polar residues" evidence="16">
    <location>
        <begin position="1"/>
        <end position="17"/>
    </location>
</feature>
<feature type="region of interest" description="Disordered" evidence="16">
    <location>
        <begin position="711"/>
        <end position="735"/>
    </location>
</feature>
<feature type="compositionally biased region" description="Low complexity" evidence="16">
    <location>
        <begin position="1239"/>
        <end position="1277"/>
    </location>
</feature>
<dbReference type="InterPro" id="IPR036388">
    <property type="entry name" value="WH-like_DNA-bd_sf"/>
</dbReference>
<evidence type="ECO:0000256" key="9">
    <source>
        <dbReference type="ARBA" id="ARBA00022853"/>
    </source>
</evidence>
<dbReference type="GO" id="GO:0040029">
    <property type="term" value="P:epigenetic regulation of gene expression"/>
    <property type="evidence" value="ECO:0007669"/>
    <property type="project" value="UniProtKB-ARBA"/>
</dbReference>
<dbReference type="InterPro" id="IPR001965">
    <property type="entry name" value="Znf_PHD"/>
</dbReference>
<feature type="region of interest" description="Disordered" evidence="16">
    <location>
        <begin position="1764"/>
        <end position="1784"/>
    </location>
</feature>
<keyword evidence="10" id="KW-0007">Acetylation</keyword>
<feature type="compositionally biased region" description="Polar residues" evidence="16">
    <location>
        <begin position="1128"/>
        <end position="1139"/>
    </location>
</feature>
<comment type="similarity">
    <text evidence="2">Belongs to the MYST (SAS/MOZ) family.</text>
</comment>
<proteinExistence type="inferred from homology"/>
<feature type="compositionally biased region" description="Pro residues" evidence="16">
    <location>
        <begin position="2782"/>
        <end position="2803"/>
    </location>
</feature>
<dbReference type="Gene3D" id="1.10.10.10">
    <property type="entry name" value="Winged helix-like DNA-binding domain superfamily/Winged helix DNA-binding domain"/>
    <property type="match status" value="1"/>
</dbReference>
<evidence type="ECO:0000256" key="5">
    <source>
        <dbReference type="ARBA" id="ARBA00022723"/>
    </source>
</evidence>
<feature type="compositionally biased region" description="Polar residues" evidence="16">
    <location>
        <begin position="711"/>
        <end position="721"/>
    </location>
</feature>
<feature type="compositionally biased region" description="Basic and acidic residues" evidence="16">
    <location>
        <begin position="391"/>
        <end position="408"/>
    </location>
</feature>
<feature type="region of interest" description="Disordered" evidence="16">
    <location>
        <begin position="2775"/>
        <end position="2803"/>
    </location>
</feature>
<feature type="compositionally biased region" description="Low complexity" evidence="16">
    <location>
        <begin position="1057"/>
        <end position="1076"/>
    </location>
</feature>
<feature type="active site" description="Proton donor/acceptor" evidence="14">
    <location>
        <position position="911"/>
    </location>
</feature>
<keyword evidence="8" id="KW-0862">Zinc</keyword>
<keyword evidence="11" id="KW-0805">Transcription regulation</keyword>
<feature type="compositionally biased region" description="Polar residues" evidence="16">
    <location>
        <begin position="380"/>
        <end position="390"/>
    </location>
</feature>
<evidence type="ECO:0000313" key="19">
    <source>
        <dbReference type="EMBL" id="KAF5405632.1"/>
    </source>
</evidence>
<feature type="compositionally biased region" description="Low complexity" evidence="16">
    <location>
        <begin position="250"/>
        <end position="260"/>
    </location>
</feature>
<evidence type="ECO:0000256" key="11">
    <source>
        <dbReference type="ARBA" id="ARBA00023015"/>
    </source>
</evidence>
<evidence type="ECO:0000256" key="14">
    <source>
        <dbReference type="PIRSR" id="PIRSR602717-51"/>
    </source>
</evidence>
<accession>A0A8J4SU73</accession>
<feature type="compositionally biased region" description="Acidic residues" evidence="16">
    <location>
        <begin position="615"/>
        <end position="628"/>
    </location>
</feature>
<feature type="region of interest" description="Disordered" evidence="16">
    <location>
        <begin position="367"/>
        <end position="410"/>
    </location>
</feature>
<dbReference type="GO" id="GO:0005634">
    <property type="term" value="C:nucleus"/>
    <property type="evidence" value="ECO:0007669"/>
    <property type="project" value="UniProtKB-SubCell"/>
</dbReference>
<feature type="region of interest" description="Disordered" evidence="16">
    <location>
        <begin position="2282"/>
        <end position="2312"/>
    </location>
</feature>
<keyword evidence="12" id="KW-0804">Transcription</keyword>
<dbReference type="FunFam" id="3.40.630.30:FF:000001">
    <property type="entry name" value="Histone acetyltransferase"/>
    <property type="match status" value="1"/>
</dbReference>
<evidence type="ECO:0000256" key="8">
    <source>
        <dbReference type="ARBA" id="ARBA00022833"/>
    </source>
</evidence>
<feature type="region of interest" description="Disordered" evidence="16">
    <location>
        <begin position="1"/>
        <end position="35"/>
    </location>
</feature>
<feature type="region of interest" description="Disordered" evidence="16">
    <location>
        <begin position="579"/>
        <end position="658"/>
    </location>
</feature>
<sequence length="2803" mass="305706">MKSSGVSTHNAPVSSELRSNEFPNDVMRGRVDSEMSDLPQATKRYLRQRRVSGAPSEECIKSPRGSCELHNSDITQERPGTLIYKRSRRPSKVIPICGLCLGTPERNEHTGLPEDLIACWACGQSGHPTCLKMPPELVARIRLLRWHCVDCKCCCLCQTNSRAQSGCSGSDLLLCDSCDRGFHMSCLEPKMTELPEGTWICPICTPRTVKREESNSPFDPRLDAISSRDQLTQQEIDWMHQVLNLGGHASPDGRSPSSVDSSRRSTGCGASRLSINLSSDPLPSVSKSSSSTSIKSSTGHSNSVKLSKRLVQKSLATWAIPKSCTSPNKTPPKFKQKIFDTAASLSPIAQRPRRSSVMASEAWKSLVRRRSSQRSKQSEKTSVLNAALQSDSKEDEIKQTEQHEDAGKVDVLMIGEASVSSDKKPDRPVGRRKLRYVGRRGHVQLRLLRSNLRISGSSDRSKSSENSRLKDAELVHSSPEFTSPGLRLTRAGTQPVQLKRSPGMRRAYAKQLGIYQSSRSSSISFGRPRGRRRNTWQLYFSRDMGPSVSTLKRWSAAGVNIKRALLTFNECGRVRLSQLNQSRRRRSPHSSSCLSIPRFPTISSSGSDAAREEYGNEDIGENDDDDDSSVTVAADNSGRPNQSRKKASSVDHFDPNNDECPEFSVITEENRALFASIQADVQACLPQPMESSLTLPPANNPRLLMSNSSVVNPDSRATTEQAGPEVTTTASVEEEEARFPPQIQLGHHIITTWYSAPYPSEYARLNLLYICEFCLKYAKTRKVYIRHIEKCPFSFPPGNEIYRCGSVSVFEVDGYTSRLYCQQLCLLAKLFLDHKTLYYDVEPFLFYVVALREENCFHLVGYFSKEKRSAQKFNLSCIMILPPYQKLAYGRFLIDFSFLLSRIEGQPGSPEKPLSELGQLSYESYWRSKVLPFILRLLDHDSDDKKDGALDFVDCVATIHEITAATGIDPHDVAATIEQLTTSIQLGANGRPVLYFDRAQLLKLKVKYDARAATWISVDEECLRWSPLIHPQEMDISTEFGDSNQEDHDSTNYRTHTSVPSAPSSARRTRRLSSPSNSLDTVHPTNISASALQPAGLGRRSLRSSLMGQPPDKESSSIPAVGQKRLSLRSNPNTSTPNSPIREPNSLPPNSSPSPTTARIATDTLHPREPRTVHCVRLKPPAFSTPTSSSSNTEGTRIHPKSVRGWRGRKTSRRTDPSPCRKGSFFPNGPKPPDPPSPHGGFSAPNASSGLLSAGSRSSRLCRLRSSQSGAPATSSSDQRTEFAEQCVTAAMTTVPSPSGLPYSEMLGSPDNKSSVSFAHRVNSSLPEPDCLSPLRPALSSSPRTLTEKLLSEQLCVVPGTLSTSPKLPPSLSPPPPTLSLPDTMDSNITDSLVLLSCPPASPKEFSAPLAPPCLSFYDTNSHLFTVDNPVESEPKPIAPIARRIPHRPRKSMVSFNCRRRKRRFRGLTTSTESSSLSRGQILNNFTTYNRAVNSSAQVSSKHSHRFIQDIPPAFSPSNPSGSPDNYSSMSVSLLTPLIDFHTDRFVGPGRHFLAHANSCPSLSDVSGCLRGTTFSFPCAHRHRRSSSLSELYTTPNRANVSIVNQHSPSHSPPPLLAPPMVVDHLFKPIPMLVPLGARLNVADTCLERLHTNRDSPSPPLLTTVMMDKKNSEDSRDVRSPCECGVDLTCPPVLFPSKAEPQLVETFSEKHHTTLLTKSHRVTPAQPFEFLDSDASSSCSLDTIPMHLDGLNEAEPTIALAATPSSCSASHPTSPMSRQSSEDTVPMRLLTPSPPPLLLLNDSLFSDSFRFTLIDLTGPTTGLHNSEFHLRSLRSSSEPHTSLVQDGHPPPLPLMQHHREKSCPSLLSTSSQWFGMVNRTDSFMNGKLALSEPYSDMMIDLDSVVAKRSHQLLDLPSQSTANATPDSFIDGIPSVDQSDQDLKSAVQNSLEALLLEYAIARSPGTECAKAVTSVVTPCSELFVPLREQPIMWNSVIVSSAAFQAEAPLDPTLQSFDHLFSPQVESPEVQISLDYSHCLRCPTQEATPPQSLSDPLCVSVSLPDQTCVCVTSFSEHRIVFPEPQLSESNSTPADSSSSCSTVSSRLFIQPWSKSSESASSDIGNSPTTGSVCSPPPTLINQSIPKSFPDSTRMSVEKIPVQCSAAVPFHSSNYMNFTTALDNIRRSPEAVDNQFRVQFPLAGDQTLAAGPLSESSNFLTLNLDQLGANTSCPHSDPACSFELQNHSIPIRCSTTTGIEFFPFSSTVSSANPVAQSAYLSPAPYPSPGQPTSTYPSHSFSPMSTSKFHSPPVHPSVQPFSLDSVPVVQQPKQSCIRPIRSRRNSHQMTQLSPHPSTSSVMDVYYSPQKFSSSGSLFQLPSGNMESHCGFQTTSSALPDYAMLMQSSLLTSMTSDESLQPIQFTQQASSASEPIGVFTTSTALCCSSSSGMPVIQPSQLSVPSVFYGTHIGDSFDSSLEQAAYNAYSMAYGVPVGHQQSVAENVPDNSRLTPFVDQTQCCSLLPPVQSNHASAASCSQFTVPSQSVLSPSPADGVFTHITNVMNPSYASEKTLSQTFFLTPNFPQTSIPFNADTISLLTSPLANTIVPGHSDLNNRGFASPPNLTSATSTLSGFSGTGFPAPTPYVSSLSETSQINTTLLTHSSQPVDVLHTDCIDASFRTAPVLGFTCSTPMYQPLLGTPTAAVAALAPSPQPQQFVLCPPLLICSSGEPYMNEFCTMPNRPNRLHSVLPTNGDCPYSKPPTSIPLYPLVPQPPLSAWSRTDFPPGPSFSRPTPPAPPPHHVMPT</sequence>
<dbReference type="Pfam" id="PF00628">
    <property type="entry name" value="PHD"/>
    <property type="match status" value="1"/>
</dbReference>
<evidence type="ECO:0000256" key="16">
    <source>
        <dbReference type="SAM" id="MobiDB-lite"/>
    </source>
</evidence>
<evidence type="ECO:0000256" key="7">
    <source>
        <dbReference type="ARBA" id="ARBA00022771"/>
    </source>
</evidence>
<protein>
    <recommendedName>
        <fullName evidence="3">histone acetyltransferase</fullName>
        <ecNumber evidence="3">2.3.1.48</ecNumber>
    </recommendedName>
</protein>
<feature type="compositionally biased region" description="Polar residues" evidence="16">
    <location>
        <begin position="2343"/>
        <end position="2355"/>
    </location>
</feature>
<dbReference type="SMART" id="SM00249">
    <property type="entry name" value="PHD"/>
    <property type="match status" value="2"/>
</dbReference>
<dbReference type="SUPFAM" id="SSF55729">
    <property type="entry name" value="Acyl-CoA N-acyltransferases (Nat)"/>
    <property type="match status" value="1"/>
</dbReference>
<evidence type="ECO:0000313" key="20">
    <source>
        <dbReference type="Proteomes" id="UP000748531"/>
    </source>
</evidence>
<dbReference type="InterPro" id="IPR013083">
    <property type="entry name" value="Znf_RING/FYVE/PHD"/>
</dbReference>
<evidence type="ECO:0000256" key="15">
    <source>
        <dbReference type="PROSITE-ProRule" id="PRU00146"/>
    </source>
</evidence>
<evidence type="ECO:0000256" key="13">
    <source>
        <dbReference type="ARBA" id="ARBA00023242"/>
    </source>
</evidence>
<feature type="region of interest" description="Disordered" evidence="16">
    <location>
        <begin position="245"/>
        <end position="306"/>
    </location>
</feature>
<feature type="compositionally biased region" description="Polar residues" evidence="16">
    <location>
        <begin position="1834"/>
        <end position="1844"/>
    </location>
</feature>
<dbReference type="FunFam" id="3.30.60.60:FF:000001">
    <property type="entry name" value="Histone acetyltransferase"/>
    <property type="match status" value="1"/>
</dbReference>
<keyword evidence="7 15" id="KW-0863">Zinc-finger</keyword>
<dbReference type="Proteomes" id="UP000748531">
    <property type="component" value="Unassembled WGS sequence"/>
</dbReference>
<name>A0A8J4SU73_9TREM</name>
<reference evidence="19" key="1">
    <citation type="submission" date="2019-05" db="EMBL/GenBank/DDBJ databases">
        <title>Annotation for the trematode Paragonimus heterotremus.</title>
        <authorList>
            <person name="Choi Y.-J."/>
        </authorList>
    </citation>
    <scope>NUCLEOTIDE SEQUENCE</scope>
    <source>
        <strain evidence="19">LC</strain>
    </source>
</reference>
<dbReference type="InterPro" id="IPR002717">
    <property type="entry name" value="HAT_MYST-type"/>
</dbReference>
<dbReference type="Pfam" id="PF17772">
    <property type="entry name" value="zf-MYST"/>
    <property type="match status" value="1"/>
</dbReference>
<feature type="domain" description="PHD-type" evidence="17">
    <location>
        <begin position="151"/>
        <end position="207"/>
    </location>
</feature>
<dbReference type="Gene3D" id="3.30.40.10">
    <property type="entry name" value="Zinc/RING finger domain, C3HC4 (zinc finger)"/>
    <property type="match status" value="1"/>
</dbReference>
<feature type="region of interest" description="Disordered" evidence="16">
    <location>
        <begin position="2328"/>
        <end position="2355"/>
    </location>
</feature>
<dbReference type="Pfam" id="PF01853">
    <property type="entry name" value="MOZ_SAS"/>
    <property type="match status" value="1"/>
</dbReference>
<feature type="compositionally biased region" description="Polar residues" evidence="16">
    <location>
        <begin position="1764"/>
        <end position="1783"/>
    </location>
</feature>
<dbReference type="InterPro" id="IPR019787">
    <property type="entry name" value="Znf_PHD-finger"/>
</dbReference>
<feature type="compositionally biased region" description="Low complexity" evidence="16">
    <location>
        <begin position="589"/>
        <end position="598"/>
    </location>
</feature>
<dbReference type="GO" id="GO:0008270">
    <property type="term" value="F:zinc ion binding"/>
    <property type="evidence" value="ECO:0007669"/>
    <property type="project" value="UniProtKB-KW"/>
</dbReference>
<feature type="domain" description="MYST-type HAT" evidence="18">
    <location>
        <begin position="735"/>
        <end position="1027"/>
    </location>
</feature>
<dbReference type="OrthoDB" id="6254714at2759"/>
<keyword evidence="20" id="KW-1185">Reference proteome</keyword>
<keyword evidence="4" id="KW-0808">Transferase</keyword>
<evidence type="ECO:0000256" key="6">
    <source>
        <dbReference type="ARBA" id="ARBA00022737"/>
    </source>
</evidence>
<evidence type="ECO:0000256" key="1">
    <source>
        <dbReference type="ARBA" id="ARBA00004123"/>
    </source>
</evidence>
<organism evidence="19 20">
    <name type="scientific">Paragonimus heterotremus</name>
    <dbReference type="NCBI Taxonomy" id="100268"/>
    <lineage>
        <taxon>Eukaryota</taxon>
        <taxon>Metazoa</taxon>
        <taxon>Spiralia</taxon>
        <taxon>Lophotrochozoa</taxon>
        <taxon>Platyhelminthes</taxon>
        <taxon>Trematoda</taxon>
        <taxon>Digenea</taxon>
        <taxon>Plagiorchiida</taxon>
        <taxon>Troglotremata</taxon>
        <taxon>Troglotrematidae</taxon>
        <taxon>Paragonimus</taxon>
    </lineage>
</organism>
<feature type="compositionally biased region" description="Polar residues" evidence="16">
    <location>
        <begin position="1077"/>
        <end position="1091"/>
    </location>
</feature>
<feature type="compositionally biased region" description="Low complexity" evidence="16">
    <location>
        <begin position="278"/>
        <end position="303"/>
    </location>
</feature>
<dbReference type="InterPro" id="IPR040706">
    <property type="entry name" value="Zf-MYST"/>
</dbReference>
<dbReference type="SUPFAM" id="SSF57903">
    <property type="entry name" value="FYVE/PHD zinc finger"/>
    <property type="match status" value="1"/>
</dbReference>
<evidence type="ECO:0000256" key="3">
    <source>
        <dbReference type="ARBA" id="ARBA00013184"/>
    </source>
</evidence>
<dbReference type="GO" id="GO:0003682">
    <property type="term" value="F:chromatin binding"/>
    <property type="evidence" value="ECO:0007669"/>
    <property type="project" value="TreeGrafter"/>
</dbReference>
<dbReference type="GO" id="GO:0004402">
    <property type="term" value="F:histone acetyltransferase activity"/>
    <property type="evidence" value="ECO:0007669"/>
    <property type="project" value="InterPro"/>
</dbReference>
<feature type="compositionally biased region" description="Polar residues" evidence="16">
    <location>
        <begin position="2114"/>
        <end position="2130"/>
    </location>
</feature>
<dbReference type="Gene3D" id="3.40.630.30">
    <property type="match status" value="1"/>
</dbReference>
<dbReference type="GO" id="GO:0003712">
    <property type="term" value="F:transcription coregulator activity"/>
    <property type="evidence" value="ECO:0007669"/>
    <property type="project" value="TreeGrafter"/>
</dbReference>
<dbReference type="PROSITE" id="PS51726">
    <property type="entry name" value="MYST_HAT"/>
    <property type="match status" value="1"/>
</dbReference>